<protein>
    <recommendedName>
        <fullName evidence="2">DUF6593 domain-containing protein</fullName>
    </recommendedName>
</protein>
<evidence type="ECO:0000313" key="3">
    <source>
        <dbReference type="EMBL" id="KAF5309245.1"/>
    </source>
</evidence>
<proteinExistence type="predicted"/>
<dbReference type="Proteomes" id="UP000567179">
    <property type="component" value="Unassembled WGS sequence"/>
</dbReference>
<gene>
    <name evidence="3" type="ORF">D9619_012770</name>
</gene>
<sequence length="193" mass="22299">MSSLGWNRSPPPITLEDRTGSLSNNDFDDLYDRMYYYHVNRQPASPVIKIFRMNHRASRARSLAPLPTQGVVHLEYPLDENLGTITFFEGSMGTMQMSKYLKKLSFFGSSLNRKFTAADGNEYKWGFRQYEGQEWTLTTMDDMLVAHYNLKPDDVRAYDVTGNQLIIYEPYSSILAEIIASFLIMRHIALFNL</sequence>
<reference evidence="3 4" key="1">
    <citation type="journal article" date="2020" name="ISME J.">
        <title>Uncovering the hidden diversity of litter-decomposition mechanisms in mushroom-forming fungi.</title>
        <authorList>
            <person name="Floudas D."/>
            <person name="Bentzer J."/>
            <person name="Ahren D."/>
            <person name="Johansson T."/>
            <person name="Persson P."/>
            <person name="Tunlid A."/>
        </authorList>
    </citation>
    <scope>NUCLEOTIDE SEQUENCE [LARGE SCALE GENOMIC DNA]</scope>
    <source>
        <strain evidence="3 4">CBS 101986</strain>
    </source>
</reference>
<comment type="caution">
    <text evidence="3">The sequence shown here is derived from an EMBL/GenBank/DDBJ whole genome shotgun (WGS) entry which is preliminary data.</text>
</comment>
<evidence type="ECO:0000256" key="1">
    <source>
        <dbReference type="SAM" id="MobiDB-lite"/>
    </source>
</evidence>
<dbReference type="OrthoDB" id="2910790at2759"/>
<dbReference type="InterPro" id="IPR046528">
    <property type="entry name" value="DUF6593"/>
</dbReference>
<feature type="region of interest" description="Disordered" evidence="1">
    <location>
        <begin position="1"/>
        <end position="20"/>
    </location>
</feature>
<keyword evidence="4" id="KW-1185">Reference proteome</keyword>
<evidence type="ECO:0000313" key="4">
    <source>
        <dbReference type="Proteomes" id="UP000567179"/>
    </source>
</evidence>
<name>A0A8H5AQC9_9AGAR</name>
<organism evidence="3 4">
    <name type="scientific">Psilocybe cf. subviscida</name>
    <dbReference type="NCBI Taxonomy" id="2480587"/>
    <lineage>
        <taxon>Eukaryota</taxon>
        <taxon>Fungi</taxon>
        <taxon>Dikarya</taxon>
        <taxon>Basidiomycota</taxon>
        <taxon>Agaricomycotina</taxon>
        <taxon>Agaricomycetes</taxon>
        <taxon>Agaricomycetidae</taxon>
        <taxon>Agaricales</taxon>
        <taxon>Agaricineae</taxon>
        <taxon>Strophariaceae</taxon>
        <taxon>Psilocybe</taxon>
    </lineage>
</organism>
<dbReference type="AlphaFoldDB" id="A0A8H5AQC9"/>
<accession>A0A8H5AQC9</accession>
<evidence type="ECO:0000259" key="2">
    <source>
        <dbReference type="Pfam" id="PF20236"/>
    </source>
</evidence>
<dbReference type="Pfam" id="PF20236">
    <property type="entry name" value="DUF6593"/>
    <property type="match status" value="1"/>
</dbReference>
<feature type="domain" description="DUF6593" evidence="2">
    <location>
        <begin position="29"/>
        <end position="187"/>
    </location>
</feature>
<dbReference type="EMBL" id="JAACJJ010000060">
    <property type="protein sequence ID" value="KAF5309245.1"/>
    <property type="molecule type" value="Genomic_DNA"/>
</dbReference>